<protein>
    <recommendedName>
        <fullName evidence="3">DUF4760 domain-containing protein</fullName>
    </recommendedName>
</protein>
<evidence type="ECO:0000256" key="1">
    <source>
        <dbReference type="SAM" id="Phobius"/>
    </source>
</evidence>
<organism evidence="2">
    <name type="scientific">marine metagenome</name>
    <dbReference type="NCBI Taxonomy" id="408172"/>
    <lineage>
        <taxon>unclassified sequences</taxon>
        <taxon>metagenomes</taxon>
        <taxon>ecological metagenomes</taxon>
    </lineage>
</organism>
<dbReference type="AlphaFoldDB" id="A0A382A7P9"/>
<evidence type="ECO:0008006" key="3">
    <source>
        <dbReference type="Google" id="ProtNLM"/>
    </source>
</evidence>
<sequence>MDINSLGSLGELIAALATVLTLIYLSAQIRQTNLITKARFGHEITQRTYERYFQSAKDREFSEFLAKDWAADDLGKADTQRVLNFVVMLMVDLFDIYDKVEQGLVETKHLDFRVHVLRTGIFRSPLGLRAWNFWKTTREKKFVDWFEQNIIDQKELEKLVNEMNEKDPKWKKEESIIFRIDD</sequence>
<proteinExistence type="predicted"/>
<keyword evidence="1" id="KW-0472">Membrane</keyword>
<dbReference type="EMBL" id="UINC01024060">
    <property type="protein sequence ID" value="SVA96983.1"/>
    <property type="molecule type" value="Genomic_DNA"/>
</dbReference>
<evidence type="ECO:0000313" key="2">
    <source>
        <dbReference type="EMBL" id="SVA96983.1"/>
    </source>
</evidence>
<gene>
    <name evidence="2" type="ORF">METZ01_LOCUS149837</name>
</gene>
<name>A0A382A7P9_9ZZZZ</name>
<keyword evidence="1" id="KW-1133">Transmembrane helix</keyword>
<keyword evidence="1" id="KW-0812">Transmembrane</keyword>
<feature type="transmembrane region" description="Helical" evidence="1">
    <location>
        <begin position="6"/>
        <end position="27"/>
    </location>
</feature>
<reference evidence="2" key="1">
    <citation type="submission" date="2018-05" db="EMBL/GenBank/DDBJ databases">
        <authorList>
            <person name="Lanie J.A."/>
            <person name="Ng W.-L."/>
            <person name="Kazmierczak K.M."/>
            <person name="Andrzejewski T.M."/>
            <person name="Davidsen T.M."/>
            <person name="Wayne K.J."/>
            <person name="Tettelin H."/>
            <person name="Glass J.I."/>
            <person name="Rusch D."/>
            <person name="Podicherti R."/>
            <person name="Tsui H.-C.T."/>
            <person name="Winkler M.E."/>
        </authorList>
    </citation>
    <scope>NUCLEOTIDE SEQUENCE</scope>
</reference>
<accession>A0A382A7P9</accession>